<name>A0A2T8HMM3_9SPHI</name>
<keyword evidence="9" id="KW-0732">Signal</keyword>
<proteinExistence type="inferred from homology"/>
<dbReference type="InterPro" id="IPR052176">
    <property type="entry name" value="Glycosyl_Hydrlase_43_Enz"/>
</dbReference>
<dbReference type="InterPro" id="IPR023296">
    <property type="entry name" value="Glyco_hydro_beta-prop_sf"/>
</dbReference>
<dbReference type="OrthoDB" id="3308423at2"/>
<reference evidence="10 11" key="1">
    <citation type="submission" date="2018-04" db="EMBL/GenBank/DDBJ databases">
        <title>Sphingobacterium cortibacter sp. nov.</title>
        <authorList>
            <person name="Li Y."/>
        </authorList>
    </citation>
    <scope>NUCLEOTIDE SEQUENCE [LARGE SCALE GENOMIC DNA]</scope>
    <source>
        <strain evidence="10 11">2c-3</strain>
    </source>
</reference>
<dbReference type="Gene3D" id="2.115.10.20">
    <property type="entry name" value="Glycosyl hydrolase domain, family 43"/>
    <property type="match status" value="1"/>
</dbReference>
<feature type="chain" id="PRO_5015594440" evidence="9">
    <location>
        <begin position="33"/>
        <end position="341"/>
    </location>
</feature>
<comment type="similarity">
    <text evidence="1 8">Belongs to the glycosyl hydrolase 43 family.</text>
</comment>
<dbReference type="InterPro" id="IPR006710">
    <property type="entry name" value="Glyco_hydro_43"/>
</dbReference>
<dbReference type="AlphaFoldDB" id="A0A2T8HMM3"/>
<evidence type="ECO:0000256" key="8">
    <source>
        <dbReference type="RuleBase" id="RU361187"/>
    </source>
</evidence>
<comment type="caution">
    <text evidence="10">The sequence shown here is derived from an EMBL/GenBank/DDBJ whole genome shotgun (WGS) entry which is preliminary data.</text>
</comment>
<keyword evidence="2" id="KW-0858">Xylan degradation</keyword>
<gene>
    <name evidence="10" type="ORF">DC487_03510</name>
</gene>
<evidence type="ECO:0000256" key="4">
    <source>
        <dbReference type="ARBA" id="ARBA00023277"/>
    </source>
</evidence>
<evidence type="ECO:0000256" key="1">
    <source>
        <dbReference type="ARBA" id="ARBA00009865"/>
    </source>
</evidence>
<evidence type="ECO:0000256" key="3">
    <source>
        <dbReference type="ARBA" id="ARBA00022801"/>
    </source>
</evidence>
<dbReference type="Pfam" id="PF04616">
    <property type="entry name" value="Glyco_hydro_43"/>
    <property type="match status" value="1"/>
</dbReference>
<evidence type="ECO:0000313" key="10">
    <source>
        <dbReference type="EMBL" id="PVH26691.1"/>
    </source>
</evidence>
<keyword evidence="4" id="KW-0119">Carbohydrate metabolism</keyword>
<keyword evidence="3 8" id="KW-0378">Hydrolase</keyword>
<evidence type="ECO:0000256" key="7">
    <source>
        <dbReference type="PIRSR" id="PIRSR606710-2"/>
    </source>
</evidence>
<dbReference type="Proteomes" id="UP000245627">
    <property type="component" value="Unassembled WGS sequence"/>
</dbReference>
<dbReference type="RefSeq" id="WP_116774549.1">
    <property type="nucleotide sequence ID" value="NZ_QDKG01000001.1"/>
</dbReference>
<sequence>MKFSLSFYSFFMWLSSLMASFAFISCSFSSEAEMMSTKELVDSVSIFAADPTIFEDNGVYYLYGTDGAQPDHGFRVYRSTNLTDWEGSVGVNNGFALVKDDVFGDKGFWAPQVWKEGNTYYMAYTANENIAIAQSASPLGPFTQQQQVPIITEGKQIDPFIYQDEDGRKYLYHVKLQNGNRIFVAELNDDYGSIKAGTLVEILDASLPWENTDNVSWPVAEGPTVIKRDDKYYLFYSANDFRNPYYAVGMAVADQPTGPWIKVGNEALLSVDHTNWPGTGHGDVFRANNQWLYVCHTHNSTTAVGPRRTAIVPFEWETENEDGVKVPVFSGSDIRFLMVEN</sequence>
<dbReference type="PROSITE" id="PS51257">
    <property type="entry name" value="PROKAR_LIPOPROTEIN"/>
    <property type="match status" value="1"/>
</dbReference>
<evidence type="ECO:0000313" key="11">
    <source>
        <dbReference type="Proteomes" id="UP000245627"/>
    </source>
</evidence>
<evidence type="ECO:0000256" key="9">
    <source>
        <dbReference type="SAM" id="SignalP"/>
    </source>
</evidence>
<feature type="site" description="Important for catalytic activity, responsible for pKa modulation of the active site Glu and correct orientation of both the proton donor and substrate" evidence="7">
    <location>
        <position position="158"/>
    </location>
</feature>
<protein>
    <submittedName>
        <fullName evidence="10">Beta-xylosidase</fullName>
    </submittedName>
</protein>
<feature type="active site" description="Proton acceptor" evidence="6">
    <location>
        <position position="50"/>
    </location>
</feature>
<evidence type="ECO:0000256" key="2">
    <source>
        <dbReference type="ARBA" id="ARBA00022651"/>
    </source>
</evidence>
<organism evidence="10 11">
    <name type="scientific">Sphingobacterium corticibacter</name>
    <dbReference type="NCBI Taxonomy" id="2171749"/>
    <lineage>
        <taxon>Bacteria</taxon>
        <taxon>Pseudomonadati</taxon>
        <taxon>Bacteroidota</taxon>
        <taxon>Sphingobacteriia</taxon>
        <taxon>Sphingobacteriales</taxon>
        <taxon>Sphingobacteriaceae</taxon>
        <taxon>Sphingobacterium</taxon>
    </lineage>
</organism>
<dbReference type="CDD" id="cd08991">
    <property type="entry name" value="GH43_HoAraf43-like"/>
    <property type="match status" value="1"/>
</dbReference>
<accession>A0A2T8HMM3</accession>
<dbReference type="SUPFAM" id="SSF75005">
    <property type="entry name" value="Arabinanase/levansucrase/invertase"/>
    <property type="match status" value="1"/>
</dbReference>
<feature type="signal peptide" evidence="9">
    <location>
        <begin position="1"/>
        <end position="32"/>
    </location>
</feature>
<feature type="active site" description="Proton donor" evidence="6">
    <location>
        <position position="221"/>
    </location>
</feature>
<dbReference type="PANTHER" id="PTHR43772">
    <property type="entry name" value="ENDO-1,4-BETA-XYLANASE"/>
    <property type="match status" value="1"/>
</dbReference>
<evidence type="ECO:0000256" key="6">
    <source>
        <dbReference type="PIRSR" id="PIRSR606710-1"/>
    </source>
</evidence>
<dbReference type="EMBL" id="QDKG01000001">
    <property type="protein sequence ID" value="PVH26691.1"/>
    <property type="molecule type" value="Genomic_DNA"/>
</dbReference>
<dbReference type="PANTHER" id="PTHR43772:SF2">
    <property type="entry name" value="PUTATIVE (AFU_ORTHOLOGUE AFUA_2G04480)-RELATED"/>
    <property type="match status" value="1"/>
</dbReference>
<dbReference type="GO" id="GO:0004553">
    <property type="term" value="F:hydrolase activity, hydrolyzing O-glycosyl compounds"/>
    <property type="evidence" value="ECO:0007669"/>
    <property type="project" value="InterPro"/>
</dbReference>
<evidence type="ECO:0000256" key="5">
    <source>
        <dbReference type="ARBA" id="ARBA00023295"/>
    </source>
</evidence>
<keyword evidence="11" id="KW-1185">Reference proteome</keyword>
<dbReference type="GO" id="GO:0045493">
    <property type="term" value="P:xylan catabolic process"/>
    <property type="evidence" value="ECO:0007669"/>
    <property type="project" value="UniProtKB-KW"/>
</dbReference>
<keyword evidence="2" id="KW-0624">Polysaccharide degradation</keyword>
<keyword evidence="5 8" id="KW-0326">Glycosidase</keyword>